<dbReference type="PROSITE" id="PS51257">
    <property type="entry name" value="PROKAR_LIPOPROTEIN"/>
    <property type="match status" value="1"/>
</dbReference>
<dbReference type="Proteomes" id="UP000824023">
    <property type="component" value="Unassembled WGS sequence"/>
</dbReference>
<organism evidence="1 2">
    <name type="scientific">Candidatus Bacteroides merdipullorum</name>
    <dbReference type="NCBI Taxonomy" id="2838474"/>
    <lineage>
        <taxon>Bacteria</taxon>
        <taxon>Pseudomonadati</taxon>
        <taxon>Bacteroidota</taxon>
        <taxon>Bacteroidia</taxon>
        <taxon>Bacteroidales</taxon>
        <taxon>Bacteroidaceae</taxon>
        <taxon>Bacteroides</taxon>
    </lineage>
</organism>
<dbReference type="EMBL" id="DXCK01000072">
    <property type="protein sequence ID" value="HIZ01622.1"/>
    <property type="molecule type" value="Genomic_DNA"/>
</dbReference>
<dbReference type="AlphaFoldDB" id="A0A9D2A641"/>
<sequence>MKNSYSFLRRTSAIATILIVGLFALLSCEKVLGDKEKKGELNKPEVVEQVIGCWHTKYSNYDFHVTLYEDMKARFVQYLHTLNPDQDDFILMDGILEWETRGDKRLYLFETGDTESYWSMGEIRDGKTLGLTLNDPNGFVTFYRDANCSKGPTTHTPPTPPDGGTVNHPDTVMQITGTWRIEASSYLREIIFKDDMTAEEIKYTSNDHGPAIRYTWKTIDNFLLLFDEKGSEVEVGQMTAPNLIRLNPNEEYNAYREMLKPYEWIPNGNAYSLEGTWKSYSEDNSYRLIELECDRENNPTVARLTEADGTVREGHWYEYGWEVRIWFDEEWNRETDLRFIHHQGNHYNVTLRIFPGFGSSEEYYPQRN</sequence>
<name>A0A9D2A641_9BACE</name>
<accession>A0A9D2A641</accession>
<protein>
    <submittedName>
        <fullName evidence="1">Uncharacterized protein</fullName>
    </submittedName>
</protein>
<evidence type="ECO:0000313" key="1">
    <source>
        <dbReference type="EMBL" id="HIZ01622.1"/>
    </source>
</evidence>
<proteinExistence type="predicted"/>
<evidence type="ECO:0000313" key="2">
    <source>
        <dbReference type="Proteomes" id="UP000824023"/>
    </source>
</evidence>
<reference evidence="1" key="2">
    <citation type="submission" date="2021-04" db="EMBL/GenBank/DDBJ databases">
        <authorList>
            <person name="Gilroy R."/>
        </authorList>
    </citation>
    <scope>NUCLEOTIDE SEQUENCE</scope>
    <source>
        <strain evidence="1">ChiHjej12B11-24981</strain>
    </source>
</reference>
<gene>
    <name evidence="1" type="ORF">H9819_05120</name>
</gene>
<comment type="caution">
    <text evidence="1">The sequence shown here is derived from an EMBL/GenBank/DDBJ whole genome shotgun (WGS) entry which is preliminary data.</text>
</comment>
<reference evidence="1" key="1">
    <citation type="journal article" date="2021" name="PeerJ">
        <title>Extensive microbial diversity within the chicken gut microbiome revealed by metagenomics and culture.</title>
        <authorList>
            <person name="Gilroy R."/>
            <person name="Ravi A."/>
            <person name="Getino M."/>
            <person name="Pursley I."/>
            <person name="Horton D.L."/>
            <person name="Alikhan N.F."/>
            <person name="Baker D."/>
            <person name="Gharbi K."/>
            <person name="Hall N."/>
            <person name="Watson M."/>
            <person name="Adriaenssens E.M."/>
            <person name="Foster-Nyarko E."/>
            <person name="Jarju S."/>
            <person name="Secka A."/>
            <person name="Antonio M."/>
            <person name="Oren A."/>
            <person name="Chaudhuri R.R."/>
            <person name="La Ragione R."/>
            <person name="Hildebrand F."/>
            <person name="Pallen M.J."/>
        </authorList>
    </citation>
    <scope>NUCLEOTIDE SEQUENCE</scope>
    <source>
        <strain evidence="1">ChiHjej12B11-24981</strain>
    </source>
</reference>